<evidence type="ECO:0000313" key="3">
    <source>
        <dbReference type="WBParaSite" id="OFLC_0001047601-mRNA-1"/>
    </source>
</evidence>
<sequence length="85" mass="9846">MIGKRIVEVTLPLCVSAKLTSSRRFASKMFKEKYAKVRQFKTPTMVALDNFDFYYGPVYGNDWPSIRLGLLTPNKYFAVLNKFAR</sequence>
<evidence type="ECO:0000313" key="1">
    <source>
        <dbReference type="EMBL" id="VDO68788.1"/>
    </source>
</evidence>
<dbReference type="AlphaFoldDB" id="A0A183HSL5"/>
<proteinExistence type="predicted"/>
<dbReference type="EMBL" id="UZAJ01013998">
    <property type="protein sequence ID" value="VDO68788.1"/>
    <property type="molecule type" value="Genomic_DNA"/>
</dbReference>
<dbReference type="Proteomes" id="UP000267606">
    <property type="component" value="Unassembled WGS sequence"/>
</dbReference>
<dbReference type="Gene3D" id="6.20.240.40">
    <property type="match status" value="1"/>
</dbReference>
<dbReference type="WBParaSite" id="OFLC_0001047601-mRNA-1">
    <property type="protein sequence ID" value="OFLC_0001047601-mRNA-1"/>
    <property type="gene ID" value="OFLC_0001047601"/>
</dbReference>
<dbReference type="STRING" id="387005.A0A183HSL5"/>
<protein>
    <submittedName>
        <fullName evidence="1 3">Uncharacterized protein</fullName>
    </submittedName>
</protein>
<evidence type="ECO:0000313" key="2">
    <source>
        <dbReference type="Proteomes" id="UP000267606"/>
    </source>
</evidence>
<accession>A0A183HSL5</accession>
<organism evidence="3">
    <name type="scientific">Onchocerca flexuosa</name>
    <dbReference type="NCBI Taxonomy" id="387005"/>
    <lineage>
        <taxon>Eukaryota</taxon>
        <taxon>Metazoa</taxon>
        <taxon>Ecdysozoa</taxon>
        <taxon>Nematoda</taxon>
        <taxon>Chromadorea</taxon>
        <taxon>Rhabditida</taxon>
        <taxon>Spirurina</taxon>
        <taxon>Spiruromorpha</taxon>
        <taxon>Filarioidea</taxon>
        <taxon>Onchocercidae</taxon>
        <taxon>Onchocerca</taxon>
    </lineage>
</organism>
<name>A0A183HSL5_9BILA</name>
<gene>
    <name evidence="1" type="ORF">OFLC_LOCUS10478</name>
</gene>
<reference evidence="1 2" key="2">
    <citation type="submission" date="2018-11" db="EMBL/GenBank/DDBJ databases">
        <authorList>
            <consortium name="Pathogen Informatics"/>
        </authorList>
    </citation>
    <scope>NUCLEOTIDE SEQUENCE [LARGE SCALE GENOMIC DNA]</scope>
</reference>
<keyword evidence="2" id="KW-1185">Reference proteome</keyword>
<reference evidence="3" key="1">
    <citation type="submission" date="2016-06" db="UniProtKB">
        <authorList>
            <consortium name="WormBaseParasite"/>
        </authorList>
    </citation>
    <scope>IDENTIFICATION</scope>
</reference>